<dbReference type="PANTHER" id="PTHR22594:SF54">
    <property type="entry name" value="ASPARAGINE--TRNA LIGASE, CYTOPLASMIC 1-RELATED"/>
    <property type="match status" value="1"/>
</dbReference>
<dbReference type="RefSeq" id="XP_008791004.1">
    <property type="nucleotide sequence ID" value="XM_008792782.4"/>
</dbReference>
<dbReference type="InterPro" id="IPR002312">
    <property type="entry name" value="Asp/Asn-tRNA-synth_IIb"/>
</dbReference>
<comment type="catalytic activity">
    <reaction evidence="8">
        <text>tRNA(Asn) + L-asparagine + ATP = L-asparaginyl-tRNA(Asn) + AMP + diphosphate + H(+)</text>
        <dbReference type="Rhea" id="RHEA:11180"/>
        <dbReference type="Rhea" id="RHEA-COMP:9659"/>
        <dbReference type="Rhea" id="RHEA-COMP:9674"/>
        <dbReference type="ChEBI" id="CHEBI:15378"/>
        <dbReference type="ChEBI" id="CHEBI:30616"/>
        <dbReference type="ChEBI" id="CHEBI:33019"/>
        <dbReference type="ChEBI" id="CHEBI:58048"/>
        <dbReference type="ChEBI" id="CHEBI:78442"/>
        <dbReference type="ChEBI" id="CHEBI:78515"/>
        <dbReference type="ChEBI" id="CHEBI:456215"/>
        <dbReference type="EC" id="6.1.1.22"/>
    </reaction>
</comment>
<dbReference type="GO" id="GO:0005739">
    <property type="term" value="C:mitochondrion"/>
    <property type="evidence" value="ECO:0007669"/>
    <property type="project" value="TreeGrafter"/>
</dbReference>
<dbReference type="PROSITE" id="PS50862">
    <property type="entry name" value="AA_TRNA_LIGASE_II"/>
    <property type="match status" value="1"/>
</dbReference>
<keyword evidence="11" id="KW-1185">Reference proteome</keyword>
<name>A0A8B7C3K8_PHODC</name>
<keyword evidence="7" id="KW-0030">Aminoacyl-tRNA synthetase</keyword>
<evidence type="ECO:0000256" key="1">
    <source>
        <dbReference type="ARBA" id="ARBA00008226"/>
    </source>
</evidence>
<evidence type="ECO:0000256" key="2">
    <source>
        <dbReference type="ARBA" id="ARBA00012816"/>
    </source>
</evidence>
<dbReference type="InterPro" id="IPR004364">
    <property type="entry name" value="Aa-tRNA-synt_II"/>
</dbReference>
<dbReference type="EC" id="6.1.1.22" evidence="2"/>
<keyword evidence="6" id="KW-0648">Protein biosynthesis</keyword>
<dbReference type="CDD" id="cd04318">
    <property type="entry name" value="EcAsnRS_like_N"/>
    <property type="match status" value="1"/>
</dbReference>
<dbReference type="InterPro" id="IPR004522">
    <property type="entry name" value="Asn-tRNA-ligase"/>
</dbReference>
<comment type="similarity">
    <text evidence="1">Belongs to the class-II aminoacyl-tRNA synthetase family.</text>
</comment>
<dbReference type="KEGG" id="pda:103708028"/>
<evidence type="ECO:0000256" key="4">
    <source>
        <dbReference type="ARBA" id="ARBA00022741"/>
    </source>
</evidence>
<evidence type="ECO:0000313" key="11">
    <source>
        <dbReference type="Proteomes" id="UP000228380"/>
    </source>
</evidence>
<evidence type="ECO:0000256" key="8">
    <source>
        <dbReference type="ARBA" id="ARBA00047844"/>
    </source>
</evidence>
<dbReference type="PRINTS" id="PR01042">
    <property type="entry name" value="TRNASYNTHASP"/>
</dbReference>
<dbReference type="GO" id="GO:0006421">
    <property type="term" value="P:asparaginyl-tRNA aminoacylation"/>
    <property type="evidence" value="ECO:0007669"/>
    <property type="project" value="InterPro"/>
</dbReference>
<dbReference type="AlphaFoldDB" id="A0A8B7C3K8"/>
<dbReference type="NCBIfam" id="TIGR00457">
    <property type="entry name" value="asnS"/>
    <property type="match status" value="1"/>
</dbReference>
<dbReference type="GO" id="GO:0004816">
    <property type="term" value="F:asparagine-tRNA ligase activity"/>
    <property type="evidence" value="ECO:0007669"/>
    <property type="project" value="UniProtKB-EC"/>
</dbReference>
<protein>
    <recommendedName>
        <fullName evidence="2">asparagine--tRNA ligase</fullName>
        <ecNumber evidence="2">6.1.1.22</ecNumber>
    </recommendedName>
</protein>
<dbReference type="InterPro" id="IPR006195">
    <property type="entry name" value="aa-tRNA-synth_II"/>
</dbReference>
<evidence type="ECO:0000256" key="5">
    <source>
        <dbReference type="ARBA" id="ARBA00022840"/>
    </source>
</evidence>
<gene>
    <name evidence="12" type="primary">LOC103708028</name>
</gene>
<dbReference type="GO" id="GO:0003676">
    <property type="term" value="F:nucleic acid binding"/>
    <property type="evidence" value="ECO:0007669"/>
    <property type="project" value="InterPro"/>
</dbReference>
<dbReference type="GO" id="GO:0005524">
    <property type="term" value="F:ATP binding"/>
    <property type="evidence" value="ECO:0007669"/>
    <property type="project" value="UniProtKB-KW"/>
</dbReference>
<dbReference type="GeneID" id="103708028"/>
<dbReference type="PROSITE" id="PS51185">
    <property type="entry name" value="WHEP_TRS_2"/>
    <property type="match status" value="1"/>
</dbReference>
<evidence type="ECO:0000259" key="10">
    <source>
        <dbReference type="PROSITE" id="PS51185"/>
    </source>
</evidence>
<organism evidence="11 12">
    <name type="scientific">Phoenix dactylifera</name>
    <name type="common">Date palm</name>
    <dbReference type="NCBI Taxonomy" id="42345"/>
    <lineage>
        <taxon>Eukaryota</taxon>
        <taxon>Viridiplantae</taxon>
        <taxon>Streptophyta</taxon>
        <taxon>Embryophyta</taxon>
        <taxon>Tracheophyta</taxon>
        <taxon>Spermatophyta</taxon>
        <taxon>Magnoliopsida</taxon>
        <taxon>Liliopsida</taxon>
        <taxon>Arecaceae</taxon>
        <taxon>Coryphoideae</taxon>
        <taxon>Phoeniceae</taxon>
        <taxon>Phoenix</taxon>
    </lineage>
</organism>
<dbReference type="OrthoDB" id="1931232at2759"/>
<accession>A0A8B7C3K8</accession>
<feature type="domain" description="Aminoacyl-transfer RNA synthetases class-II family profile" evidence="9">
    <location>
        <begin position="334"/>
        <end position="565"/>
    </location>
</feature>
<dbReference type="Gene3D" id="3.30.930.10">
    <property type="entry name" value="Bira Bifunctional Protein, Domain 2"/>
    <property type="match status" value="1"/>
</dbReference>
<keyword evidence="3" id="KW-0436">Ligase</keyword>
<reference evidence="12" key="2">
    <citation type="submission" date="2025-08" db="UniProtKB">
        <authorList>
            <consortium name="RefSeq"/>
        </authorList>
    </citation>
    <scope>IDENTIFICATION</scope>
    <source>
        <tissue evidence="12">Young leaves</tissue>
    </source>
</reference>
<dbReference type="Proteomes" id="UP000228380">
    <property type="component" value="Chromosome 3"/>
</dbReference>
<evidence type="ECO:0000256" key="7">
    <source>
        <dbReference type="ARBA" id="ARBA00023146"/>
    </source>
</evidence>
<evidence type="ECO:0000256" key="3">
    <source>
        <dbReference type="ARBA" id="ARBA00022598"/>
    </source>
</evidence>
<dbReference type="InterPro" id="IPR004365">
    <property type="entry name" value="NA-bd_OB_tRNA"/>
</dbReference>
<proteinExistence type="inferred from homology"/>
<dbReference type="PANTHER" id="PTHR22594">
    <property type="entry name" value="ASPARTYL/LYSYL-TRNA SYNTHETASE"/>
    <property type="match status" value="1"/>
</dbReference>
<evidence type="ECO:0000313" key="12">
    <source>
        <dbReference type="RefSeq" id="XP_008791004.1"/>
    </source>
</evidence>
<keyword evidence="5" id="KW-0067">ATP-binding</keyword>
<dbReference type="InterPro" id="IPR045864">
    <property type="entry name" value="aa-tRNA-synth_II/BPL/LPL"/>
</dbReference>
<dbReference type="Gene3D" id="2.40.50.140">
    <property type="entry name" value="Nucleic acid-binding proteins"/>
    <property type="match status" value="1"/>
</dbReference>
<dbReference type="InterPro" id="IPR000738">
    <property type="entry name" value="WHEP-TRS_dom"/>
</dbReference>
<keyword evidence="4" id="KW-0547">Nucleotide-binding</keyword>
<reference evidence="11" key="1">
    <citation type="journal article" date="2019" name="Nat. Commun.">
        <title>Genome-wide association mapping of date palm fruit traits.</title>
        <authorList>
            <person name="Hazzouri K.M."/>
            <person name="Gros-Balthazard M."/>
            <person name="Flowers J.M."/>
            <person name="Copetti D."/>
            <person name="Lemansour A."/>
            <person name="Lebrun M."/>
            <person name="Masmoudi K."/>
            <person name="Ferrand S."/>
            <person name="Dhar M.I."/>
            <person name="Fresquez Z.A."/>
            <person name="Rosas U."/>
            <person name="Zhang J."/>
            <person name="Talag J."/>
            <person name="Lee S."/>
            <person name="Kudrna D."/>
            <person name="Powell R.F."/>
            <person name="Leitch I.J."/>
            <person name="Krueger R.R."/>
            <person name="Wing R.A."/>
            <person name="Amiri K.M.A."/>
            <person name="Purugganan M.D."/>
        </authorList>
    </citation>
    <scope>NUCLEOTIDE SEQUENCE [LARGE SCALE GENOMIC DNA]</scope>
    <source>
        <strain evidence="11">cv. Khalas</strain>
    </source>
</reference>
<dbReference type="SUPFAM" id="SSF55681">
    <property type="entry name" value="Class II aaRS and biotin synthetases"/>
    <property type="match status" value="1"/>
</dbReference>
<dbReference type="SUPFAM" id="SSF50249">
    <property type="entry name" value="Nucleic acid-binding proteins"/>
    <property type="match status" value="1"/>
</dbReference>
<dbReference type="InterPro" id="IPR012340">
    <property type="entry name" value="NA-bd_OB-fold"/>
</dbReference>
<dbReference type="FunFam" id="3.30.930.10:FF:000016">
    <property type="entry name" value="Asparagine--tRNA ligase"/>
    <property type="match status" value="1"/>
</dbReference>
<sequence length="575" mass="64415">MPGDNVTAGPAAADPSVAEMAAASLAPDAESVLEPSRHRTFIKSIVGGAATVEELVGRKVVVGGWVKTGREQGKGTFAFLELNDGSCLANLQVIVDAGVFPLSQLVATGTCVLVEGVLKKPPEGTKQKVELKVEQVLEVGPVDPSKYPLPKTRLTLEFLRDFVHLRARTNTISAVARIRDELAYATHTFFRQNGFRYVHTPIITTSDCEGAGEMFQVTTLFSDAEKVEKELKQNPPPSESEIEAAKLLVKEKGEAVAHLKSLKASKEEISAFVSELTKAKESLAKLEERFMMKPGIPQKDGRIDYARDFFGRQAFLTVSGQLQVETYACALGNVYTFGPTFRAEHSHTSRHLAEFWMVEPEIAFANLEDDMNYAENYVKFLCQWLLDHCREDMEFMVKQFDKTAMDRLKLVSSTPFVRISYTKAVQLLENVTDKKFENKVEWGMDLASEHERYLTEVIFKKPVIVYNYPKGIKAFYMKLNDDKKTVAAMDVLVPKVGELIGGSQREERLEVLVDRIQEAGLPLEPYEWYLDLRRHGSVKHSGFGLGFERMILFATGIDNIRDVIPFPRYPGRADL</sequence>
<evidence type="ECO:0000259" key="9">
    <source>
        <dbReference type="PROSITE" id="PS50862"/>
    </source>
</evidence>
<dbReference type="CDD" id="cd00776">
    <property type="entry name" value="AsxRS_core"/>
    <property type="match status" value="1"/>
</dbReference>
<feature type="domain" description="WHEP-TRS" evidence="10">
    <location>
        <begin position="241"/>
        <end position="297"/>
    </location>
</feature>
<evidence type="ECO:0000256" key="6">
    <source>
        <dbReference type="ARBA" id="ARBA00022917"/>
    </source>
</evidence>
<dbReference type="HAMAP" id="MF_00534">
    <property type="entry name" value="Asn_tRNA_synth"/>
    <property type="match status" value="1"/>
</dbReference>
<dbReference type="NCBIfam" id="NF003037">
    <property type="entry name" value="PRK03932.1"/>
    <property type="match status" value="1"/>
</dbReference>
<dbReference type="Pfam" id="PF00152">
    <property type="entry name" value="tRNA-synt_2"/>
    <property type="match status" value="2"/>
</dbReference>
<dbReference type="Pfam" id="PF01336">
    <property type="entry name" value="tRNA_anti-codon"/>
    <property type="match status" value="1"/>
</dbReference>